<protein>
    <submittedName>
        <fullName evidence="9">Urea transporter</fullName>
    </submittedName>
</protein>
<keyword evidence="4 8" id="KW-0812">Transmembrane</keyword>
<evidence type="ECO:0000313" key="10">
    <source>
        <dbReference type="Proteomes" id="UP000242765"/>
    </source>
</evidence>
<keyword evidence="5 8" id="KW-1133">Transmembrane helix</keyword>
<name>A0A1Y3CEP8_9GAMM</name>
<feature type="transmembrane region" description="Helical" evidence="8">
    <location>
        <begin position="150"/>
        <end position="170"/>
    </location>
</feature>
<reference evidence="9 10" key="1">
    <citation type="submission" date="2017-04" db="EMBL/GenBank/DDBJ databases">
        <title>High diversity of culturable Acinetobacter species in natural soil and water ecosystems.</title>
        <authorList>
            <person name="Nemec A."/>
            <person name="Radolfova-Krizova L."/>
        </authorList>
    </citation>
    <scope>NUCLEOTIDE SEQUENCE [LARGE SCALE GENOMIC DNA]</scope>
    <source>
        <strain evidence="9 10">ANC 4999</strain>
    </source>
</reference>
<dbReference type="InterPro" id="IPR004937">
    <property type="entry name" value="Urea_transporter"/>
</dbReference>
<dbReference type="OrthoDB" id="279428at2"/>
<feature type="transmembrane region" description="Helical" evidence="8">
    <location>
        <begin position="121"/>
        <end position="143"/>
    </location>
</feature>
<sequence>MKLAHFRAFESLSQHFSSTGLLIKDPSHQQSSFLIFIDAVLRGVGQVMLQNNSYTGLLFLAGIFYNSIVLGCAALLGSIVSTGTAQLLGVERTSIQAGLFGFNGVLVAIALLYFLEPTGLTWGYVVLATASSTVIMAAMLSVLKTWNLPTLTAPFVLTTLLFILACARFGQLHSTGVLPTAGLPKAAASIEGVVTLSTLIEGLFTGIAQVFFQGNLITGLFFIIGLLISSRVVCIAALLGSLLGALVAWGMGAAEPAIRAGAFGFNSVLTAIVFGGGIFIMNKSTAVYGILAVIVTAVVFAALSATLEPLGMPALTSAFILVVWLFVLAAPYFSNIHLVQPSDQ</sequence>
<dbReference type="Gene3D" id="1.10.3430.10">
    <property type="entry name" value="Ammonium transporter AmtB like domains"/>
    <property type="match status" value="1"/>
</dbReference>
<dbReference type="Pfam" id="PF03253">
    <property type="entry name" value="UT"/>
    <property type="match status" value="1"/>
</dbReference>
<evidence type="ECO:0000256" key="3">
    <source>
        <dbReference type="ARBA" id="ARBA00022475"/>
    </source>
</evidence>
<proteinExistence type="inferred from homology"/>
<evidence type="ECO:0000256" key="5">
    <source>
        <dbReference type="ARBA" id="ARBA00022989"/>
    </source>
</evidence>
<dbReference type="GO" id="GO:0005886">
    <property type="term" value="C:plasma membrane"/>
    <property type="evidence" value="ECO:0007669"/>
    <property type="project" value="UniProtKB-SubCell"/>
</dbReference>
<feature type="transmembrane region" description="Helical" evidence="8">
    <location>
        <begin position="257"/>
        <end position="280"/>
    </location>
</feature>
<dbReference type="PANTHER" id="PTHR10464">
    <property type="entry name" value="UREA TRANSPORTER"/>
    <property type="match status" value="1"/>
</dbReference>
<evidence type="ECO:0000313" key="9">
    <source>
        <dbReference type="EMBL" id="OTG65557.1"/>
    </source>
</evidence>
<dbReference type="AlphaFoldDB" id="A0A1Y3CEP8"/>
<evidence type="ECO:0000256" key="8">
    <source>
        <dbReference type="SAM" id="Phobius"/>
    </source>
</evidence>
<feature type="transmembrane region" description="Helical" evidence="8">
    <location>
        <begin position="313"/>
        <end position="333"/>
    </location>
</feature>
<evidence type="ECO:0000256" key="1">
    <source>
        <dbReference type="ARBA" id="ARBA00004651"/>
    </source>
</evidence>
<comment type="subcellular location">
    <subcellularLocation>
        <location evidence="1">Cell membrane</location>
        <topology evidence="1">Multi-pass membrane protein</topology>
    </subcellularLocation>
</comment>
<dbReference type="PANTHER" id="PTHR10464:SF4">
    <property type="entry name" value="UREA TRANSPORTER"/>
    <property type="match status" value="1"/>
</dbReference>
<accession>A0A1Y3CEP8</accession>
<feature type="site" description="Important for channel permeability" evidence="7">
    <location>
        <position position="316"/>
    </location>
</feature>
<dbReference type="STRING" id="1977882.B9T28_08850"/>
<gene>
    <name evidence="9" type="ORF">B9T28_08850</name>
</gene>
<dbReference type="EMBL" id="NEGB01000004">
    <property type="protein sequence ID" value="OTG65557.1"/>
    <property type="molecule type" value="Genomic_DNA"/>
</dbReference>
<feature type="transmembrane region" description="Helical" evidence="8">
    <location>
        <begin position="219"/>
        <end position="251"/>
    </location>
</feature>
<evidence type="ECO:0000256" key="7">
    <source>
        <dbReference type="PIRSR" id="PIRSR016502-1"/>
    </source>
</evidence>
<dbReference type="Proteomes" id="UP000242765">
    <property type="component" value="Unassembled WGS sequence"/>
</dbReference>
<keyword evidence="10" id="KW-1185">Reference proteome</keyword>
<organism evidence="9 10">
    <name type="scientific">Acinetobacter silvestris</name>
    <dbReference type="NCBI Taxonomy" id="1977882"/>
    <lineage>
        <taxon>Bacteria</taxon>
        <taxon>Pseudomonadati</taxon>
        <taxon>Pseudomonadota</taxon>
        <taxon>Gammaproteobacteria</taxon>
        <taxon>Moraxellales</taxon>
        <taxon>Moraxellaceae</taxon>
        <taxon>Acinetobacter</taxon>
    </lineage>
</organism>
<evidence type="ECO:0000256" key="6">
    <source>
        <dbReference type="ARBA" id="ARBA00023136"/>
    </source>
</evidence>
<comment type="caution">
    <text evidence="9">The sequence shown here is derived from an EMBL/GenBank/DDBJ whole genome shotgun (WGS) entry which is preliminary data.</text>
</comment>
<dbReference type="GO" id="GO:0015204">
    <property type="term" value="F:urea transmembrane transporter activity"/>
    <property type="evidence" value="ECO:0007669"/>
    <property type="project" value="InterPro"/>
</dbReference>
<feature type="transmembrane region" description="Helical" evidence="8">
    <location>
        <begin position="287"/>
        <end position="307"/>
    </location>
</feature>
<evidence type="ECO:0000256" key="4">
    <source>
        <dbReference type="ARBA" id="ARBA00022692"/>
    </source>
</evidence>
<dbReference type="InterPro" id="IPR029020">
    <property type="entry name" value="Ammonium/urea_transptr"/>
</dbReference>
<dbReference type="RefSeq" id="WP_086203620.1">
    <property type="nucleotide sequence ID" value="NZ_NEGB01000004.1"/>
</dbReference>
<dbReference type="PIRSF" id="PIRSF016502">
    <property type="entry name" value="Urea_transporter"/>
    <property type="match status" value="1"/>
</dbReference>
<feature type="transmembrane region" description="Helical" evidence="8">
    <location>
        <begin position="97"/>
        <end position="115"/>
    </location>
</feature>
<feature type="transmembrane region" description="Helical" evidence="8">
    <location>
        <begin position="57"/>
        <end position="76"/>
    </location>
</feature>
<keyword evidence="6 8" id="KW-0472">Membrane</keyword>
<comment type="similarity">
    <text evidence="2">Belongs to the urea transporter family.</text>
</comment>
<evidence type="ECO:0000256" key="2">
    <source>
        <dbReference type="ARBA" id="ARBA00005914"/>
    </source>
</evidence>
<keyword evidence="3" id="KW-1003">Cell membrane</keyword>